<accession>A0ABZ1S2D6</accession>
<proteinExistence type="predicted"/>
<dbReference type="PANTHER" id="PTHR42813:SF2">
    <property type="entry name" value="DEHYDROGENASE, ZINC-CONTAINING, PUTATIVE (AFU_ORTHOLOGUE AFUA_2G02810)-RELATED"/>
    <property type="match status" value="1"/>
</dbReference>
<dbReference type="RefSeq" id="WP_328850784.1">
    <property type="nucleotide sequence ID" value="NZ_CP108084.1"/>
</dbReference>
<keyword evidence="5" id="KW-1185">Reference proteome</keyword>
<evidence type="ECO:0000313" key="4">
    <source>
        <dbReference type="EMBL" id="WUP48202.1"/>
    </source>
</evidence>
<evidence type="ECO:0000313" key="5">
    <source>
        <dbReference type="Proteomes" id="UP001432190"/>
    </source>
</evidence>
<reference evidence="4" key="1">
    <citation type="submission" date="2022-10" db="EMBL/GenBank/DDBJ databases">
        <title>The complete genomes of actinobacterial strains from the NBC collection.</title>
        <authorList>
            <person name="Joergensen T.S."/>
            <person name="Alvarez Arevalo M."/>
            <person name="Sterndorff E.B."/>
            <person name="Faurdal D."/>
            <person name="Vuksanovic O."/>
            <person name="Mourched A.-S."/>
            <person name="Charusanti P."/>
            <person name="Shaw S."/>
            <person name="Blin K."/>
            <person name="Weber T."/>
        </authorList>
    </citation>
    <scope>NUCLEOTIDE SEQUENCE</scope>
    <source>
        <strain evidence="4">NBC_00256</strain>
    </source>
</reference>
<keyword evidence="3" id="KW-0862">Zinc</keyword>
<gene>
    <name evidence="4" type="ORF">OG994_21655</name>
</gene>
<dbReference type="Proteomes" id="UP001432190">
    <property type="component" value="Chromosome"/>
</dbReference>
<protein>
    <submittedName>
        <fullName evidence="4">Uncharacterized protein</fullName>
    </submittedName>
</protein>
<evidence type="ECO:0000256" key="2">
    <source>
        <dbReference type="ARBA" id="ARBA00022723"/>
    </source>
</evidence>
<dbReference type="EMBL" id="CP108084">
    <property type="protein sequence ID" value="WUP48202.1"/>
    <property type="molecule type" value="Genomic_DNA"/>
</dbReference>
<keyword evidence="2" id="KW-0479">Metal-binding</keyword>
<name>A0ABZ1S2D6_9ACTN</name>
<evidence type="ECO:0000256" key="3">
    <source>
        <dbReference type="ARBA" id="ARBA00022833"/>
    </source>
</evidence>
<dbReference type="PANTHER" id="PTHR42813">
    <property type="entry name" value="ZINC-TYPE ALCOHOL DEHYDROGENASE-LIKE"/>
    <property type="match status" value="1"/>
</dbReference>
<dbReference type="Gene3D" id="3.90.180.10">
    <property type="entry name" value="Medium-chain alcohol dehydrogenases, catalytic domain"/>
    <property type="match status" value="1"/>
</dbReference>
<evidence type="ECO:0000256" key="1">
    <source>
        <dbReference type="ARBA" id="ARBA00001947"/>
    </source>
</evidence>
<sequence>MYGRFIDKFPIGSFIRSLNMKSGQTHVQRYMRPLLERIRKGEIDPSCIITHTLRLDDTPHRYDISKNRYEDCAKVMLKR</sequence>
<organism evidence="4 5">
    <name type="scientific">Micromonospora globbae</name>
    <dbReference type="NCBI Taxonomy" id="1894969"/>
    <lineage>
        <taxon>Bacteria</taxon>
        <taxon>Bacillati</taxon>
        <taxon>Actinomycetota</taxon>
        <taxon>Actinomycetes</taxon>
        <taxon>Micromonosporales</taxon>
        <taxon>Micromonosporaceae</taxon>
        <taxon>Micromonospora</taxon>
    </lineage>
</organism>
<comment type="cofactor">
    <cofactor evidence="1">
        <name>Zn(2+)</name>
        <dbReference type="ChEBI" id="CHEBI:29105"/>
    </cofactor>
</comment>
<dbReference type="Gene3D" id="3.40.50.720">
    <property type="entry name" value="NAD(P)-binding Rossmann-like Domain"/>
    <property type="match status" value="1"/>
</dbReference>